<feature type="repeat" description="ARM" evidence="1">
    <location>
        <begin position="446"/>
        <end position="488"/>
    </location>
</feature>
<gene>
    <name evidence="3" type="ORF">ZOSMA_66G00330</name>
</gene>
<dbReference type="PROSITE" id="PS50176">
    <property type="entry name" value="ARM_REPEAT"/>
    <property type="match status" value="6"/>
</dbReference>
<dbReference type="PROSITE" id="PS50181">
    <property type="entry name" value="FBOX"/>
    <property type="match status" value="1"/>
</dbReference>
<dbReference type="EMBL" id="LFYR01001757">
    <property type="protein sequence ID" value="KMZ59613.1"/>
    <property type="molecule type" value="Genomic_DNA"/>
</dbReference>
<dbReference type="SMART" id="SM00185">
    <property type="entry name" value="ARM"/>
    <property type="match status" value="7"/>
</dbReference>
<evidence type="ECO:0000259" key="2">
    <source>
        <dbReference type="PROSITE" id="PS50181"/>
    </source>
</evidence>
<dbReference type="InterPro" id="IPR016024">
    <property type="entry name" value="ARM-type_fold"/>
</dbReference>
<dbReference type="CDD" id="cd22155">
    <property type="entry name" value="F-box_AtADLO1-like"/>
    <property type="match status" value="1"/>
</dbReference>
<dbReference type="SUPFAM" id="SSF48371">
    <property type="entry name" value="ARM repeat"/>
    <property type="match status" value="1"/>
</dbReference>
<dbReference type="PANTHER" id="PTHR46976">
    <property type="entry name" value="PROTEIN ARABIDILLO 1"/>
    <property type="match status" value="1"/>
</dbReference>
<evidence type="ECO:0000313" key="3">
    <source>
        <dbReference type="EMBL" id="KMZ59613.1"/>
    </source>
</evidence>
<dbReference type="Proteomes" id="UP000036987">
    <property type="component" value="Unassembled WGS sequence"/>
</dbReference>
<dbReference type="InterPro" id="IPR011989">
    <property type="entry name" value="ARM-like"/>
</dbReference>
<feature type="repeat" description="ARM" evidence="1">
    <location>
        <begin position="618"/>
        <end position="660"/>
    </location>
</feature>
<proteinExistence type="predicted"/>
<dbReference type="InterPro" id="IPR032675">
    <property type="entry name" value="LRR_dom_sf"/>
</dbReference>
<sequence>MNRRTRRKVSQFNGKEKVVVVSPVCLDQYEVNDCNSSTIYVTEVDWTKLPDDTVLHIFHCLNYRDRASLSASCRYWRVLGSSPCLWTSIDLRAHHFDSAVASSLAARCSSIQRLQFRGHDPASALINLKARHLKEISGDFCRHLTDSTLSIMAARHELLEILQIGPEPCEKITSDAIRGLAICCPRLKRIRLSGIAEIHADAIKILASHCSYLEEIAFLDCGSIDATELGNVTSLRLLSVAGTRNIDWLLASVSWSKLPNLLGLDASRTDVSLEAVSRFLAIQSLKVLCVLNCPSLEMEYHNQQLIFSKMKDKVLLSLFTDVVKGIDLLFPVGNITATPLVKDKKNIFNQWRTRKKTGANEKIDDIIMNWLEWILSQCLLRIAESNPSAMEDFWLQQGVILLLNMLNSSQEDVQERAATGLATFVVVEDENVSVNPARAEAVMNDGGIPLLLKLAKSCKEGIQTESTKAIANLSVNSQVAKAVANGGGINILADLTRSMNKLIAEEAAGGLWNLSVGEENKNAIAEAGGVKALVDLIFKWPYGIDGILERAAGALANLAADDKCSMEVAMVGGVNALVTLARSCKVEGVQEQTARALANLAAHGDSNSNNATVGQEPGALEALVQLTCSHSEGVRQEAAGALWNLSFDDRNREAIAAVGGVEALVSLAKSCPNASQGLQERAAGALWGLSVSEANSIAIGQEGGVAPLIALARSDIEDVHETAAGALWNLAFNAGNSLRIVEEGGVAALSHLCASSASRLARFMAALALAYMFDG</sequence>
<feature type="domain" description="F-box" evidence="2">
    <location>
        <begin position="43"/>
        <end position="89"/>
    </location>
</feature>
<dbReference type="SUPFAM" id="SSF81383">
    <property type="entry name" value="F-box domain"/>
    <property type="match status" value="1"/>
</dbReference>
<feature type="repeat" description="ARM" evidence="1">
    <location>
        <begin position="528"/>
        <end position="573"/>
    </location>
</feature>
<dbReference type="STRING" id="29655.A0A0K9NSQ7"/>
<feature type="non-terminal residue" evidence="3">
    <location>
        <position position="775"/>
    </location>
</feature>
<dbReference type="SMART" id="SM00256">
    <property type="entry name" value="FBOX"/>
    <property type="match status" value="1"/>
</dbReference>
<accession>A0A0K9NSQ7</accession>
<dbReference type="Pfam" id="PF12937">
    <property type="entry name" value="F-box-like"/>
    <property type="match status" value="1"/>
</dbReference>
<name>A0A0K9NSQ7_ZOSMR</name>
<dbReference type="SUPFAM" id="SSF52047">
    <property type="entry name" value="RNI-like"/>
    <property type="match status" value="1"/>
</dbReference>
<organism evidence="3 4">
    <name type="scientific">Zostera marina</name>
    <name type="common">Eelgrass</name>
    <dbReference type="NCBI Taxonomy" id="29655"/>
    <lineage>
        <taxon>Eukaryota</taxon>
        <taxon>Viridiplantae</taxon>
        <taxon>Streptophyta</taxon>
        <taxon>Embryophyta</taxon>
        <taxon>Tracheophyta</taxon>
        <taxon>Spermatophyta</taxon>
        <taxon>Magnoliopsida</taxon>
        <taxon>Liliopsida</taxon>
        <taxon>Zosteraceae</taxon>
        <taxon>Zostera</taxon>
    </lineage>
</organism>
<evidence type="ECO:0000313" key="4">
    <source>
        <dbReference type="Proteomes" id="UP000036987"/>
    </source>
</evidence>
<dbReference type="InterPro" id="IPR001810">
    <property type="entry name" value="F-box_dom"/>
</dbReference>
<dbReference type="Gene3D" id="1.25.10.10">
    <property type="entry name" value="Leucine-rich Repeat Variant"/>
    <property type="match status" value="5"/>
</dbReference>
<keyword evidence="4" id="KW-1185">Reference proteome</keyword>
<dbReference type="OrthoDB" id="7537227at2759"/>
<dbReference type="Pfam" id="PF00514">
    <property type="entry name" value="Arm"/>
    <property type="match status" value="6"/>
</dbReference>
<feature type="repeat" description="ARM" evidence="1">
    <location>
        <begin position="487"/>
        <end position="529"/>
    </location>
</feature>
<dbReference type="InterPro" id="IPR000225">
    <property type="entry name" value="Armadillo"/>
</dbReference>
<protein>
    <submittedName>
        <fullName evidence="3">F-box/LRR-repeat protein 20</fullName>
    </submittedName>
</protein>
<evidence type="ECO:0000256" key="1">
    <source>
        <dbReference type="PROSITE-ProRule" id="PRU00259"/>
    </source>
</evidence>
<dbReference type="InterPro" id="IPR036047">
    <property type="entry name" value="F-box-like_dom_sf"/>
</dbReference>
<dbReference type="GO" id="GO:0005634">
    <property type="term" value="C:nucleus"/>
    <property type="evidence" value="ECO:0000318"/>
    <property type="project" value="GO_Central"/>
</dbReference>
<dbReference type="Gene3D" id="3.80.10.10">
    <property type="entry name" value="Ribonuclease Inhibitor"/>
    <property type="match status" value="1"/>
</dbReference>
<dbReference type="PANTHER" id="PTHR46976:SF1">
    <property type="entry name" value="PROTEIN ARABIDILLO 1"/>
    <property type="match status" value="1"/>
</dbReference>
<feature type="repeat" description="ARM" evidence="1">
    <location>
        <begin position="703"/>
        <end position="745"/>
    </location>
</feature>
<dbReference type="AlphaFoldDB" id="A0A0K9NSQ7"/>
<reference evidence="4" key="1">
    <citation type="journal article" date="2016" name="Nature">
        <title>The genome of the seagrass Zostera marina reveals angiosperm adaptation to the sea.</title>
        <authorList>
            <person name="Olsen J.L."/>
            <person name="Rouze P."/>
            <person name="Verhelst B."/>
            <person name="Lin Y.-C."/>
            <person name="Bayer T."/>
            <person name="Collen J."/>
            <person name="Dattolo E."/>
            <person name="De Paoli E."/>
            <person name="Dittami S."/>
            <person name="Maumus F."/>
            <person name="Michel G."/>
            <person name="Kersting A."/>
            <person name="Lauritano C."/>
            <person name="Lohaus R."/>
            <person name="Toepel M."/>
            <person name="Tonon T."/>
            <person name="Vanneste K."/>
            <person name="Amirebrahimi M."/>
            <person name="Brakel J."/>
            <person name="Bostroem C."/>
            <person name="Chovatia M."/>
            <person name="Grimwood J."/>
            <person name="Jenkins J.W."/>
            <person name="Jueterbock A."/>
            <person name="Mraz A."/>
            <person name="Stam W.T."/>
            <person name="Tice H."/>
            <person name="Bornberg-Bauer E."/>
            <person name="Green P.J."/>
            <person name="Pearson G.A."/>
            <person name="Procaccini G."/>
            <person name="Duarte C.M."/>
            <person name="Schmutz J."/>
            <person name="Reusch T.B.H."/>
            <person name="Van de Peer Y."/>
        </authorList>
    </citation>
    <scope>NUCLEOTIDE SEQUENCE [LARGE SCALE GENOMIC DNA]</scope>
    <source>
        <strain evidence="4">cv. Finnish</strain>
    </source>
</reference>
<comment type="caution">
    <text evidence="3">The sequence shown here is derived from an EMBL/GenBank/DDBJ whole genome shotgun (WGS) entry which is preliminary data.</text>
</comment>
<feature type="repeat" description="ARM" evidence="1">
    <location>
        <begin position="659"/>
        <end position="704"/>
    </location>
</feature>